<evidence type="ECO:0008006" key="5">
    <source>
        <dbReference type="Google" id="ProtNLM"/>
    </source>
</evidence>
<accession>A0AA35ZRL2</accession>
<reference evidence="3" key="1">
    <citation type="submission" date="2023-04" db="EMBL/GenBank/DDBJ databases">
        <authorList>
            <person name="Vijverberg K."/>
            <person name="Xiong W."/>
            <person name="Schranz E."/>
        </authorList>
    </citation>
    <scope>NUCLEOTIDE SEQUENCE</scope>
</reference>
<feature type="coiled-coil region" evidence="1">
    <location>
        <begin position="209"/>
        <end position="248"/>
    </location>
</feature>
<feature type="region of interest" description="Disordered" evidence="2">
    <location>
        <begin position="65"/>
        <end position="93"/>
    </location>
</feature>
<protein>
    <recommendedName>
        <fullName evidence="5">Transposase, Ptta/En/Spm, plant</fullName>
    </recommendedName>
</protein>
<evidence type="ECO:0000313" key="4">
    <source>
        <dbReference type="Proteomes" id="UP001177003"/>
    </source>
</evidence>
<evidence type="ECO:0000256" key="2">
    <source>
        <dbReference type="SAM" id="MobiDB-lite"/>
    </source>
</evidence>
<dbReference type="EMBL" id="OX465084">
    <property type="protein sequence ID" value="CAI9296986.1"/>
    <property type="molecule type" value="Genomic_DNA"/>
</dbReference>
<sequence>MRDARDASVILAEQGGHHIEDVNESFHILENFHPQYIPENVWKNLCAYWNTPKWKNISACAKENRNTPDANGKTGRHTGGSIGNADHRRKLKEATGKDPSWLDLFMKTRLDKESKKRYFEGDRSNLHFCSETARQAHDSYMRGLSEKYGDDPTKHVHDVDVWNMSQLQRQKGTHKGRMYGIRTADSQFLFTGSLSVGGDSSHYVQNEEVERLRNEMASMREAEAQREARDAQRELEMEEMRKKHALLEAQMTDFFKQNNFSGNPPQRN</sequence>
<keyword evidence="1" id="KW-0175">Coiled coil</keyword>
<evidence type="ECO:0000313" key="3">
    <source>
        <dbReference type="EMBL" id="CAI9296986.1"/>
    </source>
</evidence>
<proteinExistence type="predicted"/>
<dbReference type="AlphaFoldDB" id="A0AA35ZRL2"/>
<organism evidence="3 4">
    <name type="scientific">Lactuca saligna</name>
    <name type="common">Willowleaf lettuce</name>
    <dbReference type="NCBI Taxonomy" id="75948"/>
    <lineage>
        <taxon>Eukaryota</taxon>
        <taxon>Viridiplantae</taxon>
        <taxon>Streptophyta</taxon>
        <taxon>Embryophyta</taxon>
        <taxon>Tracheophyta</taxon>
        <taxon>Spermatophyta</taxon>
        <taxon>Magnoliopsida</taxon>
        <taxon>eudicotyledons</taxon>
        <taxon>Gunneridae</taxon>
        <taxon>Pentapetalae</taxon>
        <taxon>asterids</taxon>
        <taxon>campanulids</taxon>
        <taxon>Asterales</taxon>
        <taxon>Asteraceae</taxon>
        <taxon>Cichorioideae</taxon>
        <taxon>Cichorieae</taxon>
        <taxon>Lactucinae</taxon>
        <taxon>Lactuca</taxon>
    </lineage>
</organism>
<evidence type="ECO:0000256" key="1">
    <source>
        <dbReference type="SAM" id="Coils"/>
    </source>
</evidence>
<dbReference type="Pfam" id="PF03004">
    <property type="entry name" value="Transposase_24"/>
    <property type="match status" value="1"/>
</dbReference>
<gene>
    <name evidence="3" type="ORF">LSALG_LOCUS35824</name>
</gene>
<dbReference type="Proteomes" id="UP001177003">
    <property type="component" value="Chromosome 8"/>
</dbReference>
<keyword evidence="4" id="KW-1185">Reference proteome</keyword>
<dbReference type="InterPro" id="IPR004252">
    <property type="entry name" value="Probable_transposase_24"/>
</dbReference>
<name>A0AA35ZRL2_LACSI</name>